<accession>A0A2U1Q635</accession>
<evidence type="ECO:0000259" key="6">
    <source>
        <dbReference type="Pfam" id="PF00931"/>
    </source>
</evidence>
<dbReference type="EMBL" id="PKPP01000383">
    <property type="protein sequence ID" value="PWA93455.1"/>
    <property type="molecule type" value="Genomic_DNA"/>
</dbReference>
<feature type="domain" description="Disease resistance protein At4g27190-like leucine-rich repeats" evidence="7">
    <location>
        <begin position="771"/>
        <end position="892"/>
    </location>
</feature>
<dbReference type="InterPro" id="IPR027417">
    <property type="entry name" value="P-loop_NTPase"/>
</dbReference>
<dbReference type="Pfam" id="PF23247">
    <property type="entry name" value="LRR_RPS2"/>
    <property type="match status" value="1"/>
</dbReference>
<evidence type="ECO:0000256" key="2">
    <source>
        <dbReference type="ARBA" id="ARBA00022614"/>
    </source>
</evidence>
<keyword evidence="4" id="KW-0611">Plant defense</keyword>
<keyword evidence="2" id="KW-0433">Leucine-rich repeat</keyword>
<dbReference type="PANTHER" id="PTHR33463:SF209">
    <property type="entry name" value="DISEASE RESISTANCE PROTEIN RPS2-LIKE"/>
    <property type="match status" value="1"/>
</dbReference>
<evidence type="ECO:0000256" key="3">
    <source>
        <dbReference type="ARBA" id="ARBA00022737"/>
    </source>
</evidence>
<dbReference type="OrthoDB" id="1691503at2759"/>
<sequence length="991" mass="113916">MAEDVVAAALPKAGETVWDSFQRMKEASMCMDENHSRFEAKWRTLCAVRDDLKDKTYKYKSTKKRTMDDWFLRVMAIEKVAQELESRFIEKQGSSIWIHVLPRSKLSKQMESIRSEIGELILEGNQLGDTLVHKVAEGVVKMTAQDISYIPTLQGVLDKILQDLSKENIKAIRVLGMLGAGKTTIMQNLNNHEKVASMYERVVWVTVSGEENNKENLSTEMLQHVIAERLIVDTEGSTDVVKVARKIKEELEGVKFLLLLDDVKAEFDLDMIGIPEGAKGSKIVMTTKYRHIRLPSCSNIEVKKLSLNESWNMFHKLLALPDDIKDKPQLERTARKAVSLCGGHPLMIKMAACIFKSIENRELSEISWSDGLETLRRWPEKGNNEPIKNLLKFCCDHLDHEQKPCFLYSALYPEDSEISMEGLLDCWEAESFLKTGDDAKIGGRNILRHLKNVILLEEGATGQYVRMHKLIRATALNLLSEERKDRCLVKTSEALQKTNGATPKRLRVDLWSDKEWISLANNSLDTFPDEPRSSKLSTLFVQKFSKHKKIPDSFFKHMHSLRVLDLYMTEIMTLPSSINKLSNLKVLYLNGCIVLKELPSFIGYLKSLEVLDIRGSGVVKLPHQIEGLTRMRRLLVSYTMSTQDNYDVIFKLSGLEELIIEVDSETGDWCDKLIEDVVAKVSMLPRLISFQFYLHDRVIDVIQVVDDTVKIYVPSENHLKLFLERRQDLETRSFQVYIGCFMSYGPEIPEFYRYDRYVKYYSGRGQNEVINQILTKVHAFELSNHNDIEYLSRNLIESMEYVQGCLIQSCNSMRTLVQGYQTQGRSLLPNLERLDAKNMPSLKRIWEGHMEKGNLSNLRTLVLCKCPSMTIVFCNVIVQQLQELTYLEVEDCCNVKEIVMCSQNISLNVFPKLSSLVLCNMPSLRKISSRLDWASLESLKIHDCPKLKELPFHSNNAMKLRSIEVDAALWEALHWPDSQVKERLDRCCFFR</sequence>
<dbReference type="AlphaFoldDB" id="A0A2U1Q635"/>
<dbReference type="InterPro" id="IPR057135">
    <property type="entry name" value="At4g27190-like_LRR"/>
</dbReference>
<evidence type="ECO:0000259" key="8">
    <source>
        <dbReference type="Pfam" id="PF23598"/>
    </source>
</evidence>
<dbReference type="SUPFAM" id="SSF52058">
    <property type="entry name" value="L domain-like"/>
    <property type="match status" value="1"/>
</dbReference>
<dbReference type="Pfam" id="PF23598">
    <property type="entry name" value="LRR_14"/>
    <property type="match status" value="1"/>
</dbReference>
<dbReference type="GO" id="GO:0043531">
    <property type="term" value="F:ADP binding"/>
    <property type="evidence" value="ECO:0007669"/>
    <property type="project" value="InterPro"/>
</dbReference>
<dbReference type="STRING" id="35608.A0A2U1Q635"/>
<dbReference type="InterPro" id="IPR032675">
    <property type="entry name" value="LRR_dom_sf"/>
</dbReference>
<evidence type="ECO:0000259" key="7">
    <source>
        <dbReference type="Pfam" id="PF23247"/>
    </source>
</evidence>
<feature type="domain" description="Disease resistance R13L4/SHOC-2-like LRR" evidence="8">
    <location>
        <begin position="542"/>
        <end position="722"/>
    </location>
</feature>
<proteinExistence type="inferred from homology"/>
<dbReference type="Proteomes" id="UP000245207">
    <property type="component" value="Unassembled WGS sequence"/>
</dbReference>
<dbReference type="InterPro" id="IPR002182">
    <property type="entry name" value="NB-ARC"/>
</dbReference>
<organism evidence="9 10">
    <name type="scientific">Artemisia annua</name>
    <name type="common">Sweet wormwood</name>
    <dbReference type="NCBI Taxonomy" id="35608"/>
    <lineage>
        <taxon>Eukaryota</taxon>
        <taxon>Viridiplantae</taxon>
        <taxon>Streptophyta</taxon>
        <taxon>Embryophyta</taxon>
        <taxon>Tracheophyta</taxon>
        <taxon>Spermatophyta</taxon>
        <taxon>Magnoliopsida</taxon>
        <taxon>eudicotyledons</taxon>
        <taxon>Gunneridae</taxon>
        <taxon>Pentapetalae</taxon>
        <taxon>asterids</taxon>
        <taxon>campanulids</taxon>
        <taxon>Asterales</taxon>
        <taxon>Asteraceae</taxon>
        <taxon>Asteroideae</taxon>
        <taxon>Anthemideae</taxon>
        <taxon>Artemisiinae</taxon>
        <taxon>Artemisia</taxon>
    </lineage>
</organism>
<dbReference type="GO" id="GO:0006952">
    <property type="term" value="P:defense response"/>
    <property type="evidence" value="ECO:0007669"/>
    <property type="project" value="UniProtKB-KW"/>
</dbReference>
<dbReference type="Gene3D" id="3.80.10.10">
    <property type="entry name" value="Ribonuclease Inhibitor"/>
    <property type="match status" value="2"/>
</dbReference>
<keyword evidence="10" id="KW-1185">Reference proteome</keyword>
<evidence type="ECO:0000256" key="5">
    <source>
        <dbReference type="ARBA" id="ARBA00022840"/>
    </source>
</evidence>
<dbReference type="PRINTS" id="PR00364">
    <property type="entry name" value="DISEASERSIST"/>
</dbReference>
<dbReference type="InterPro" id="IPR055414">
    <property type="entry name" value="LRR_R13L4/SHOC2-like"/>
</dbReference>
<dbReference type="PANTHER" id="PTHR33463">
    <property type="entry name" value="NB-ARC DOMAIN-CONTAINING PROTEIN-RELATED"/>
    <property type="match status" value="1"/>
</dbReference>
<dbReference type="Gene3D" id="1.10.10.10">
    <property type="entry name" value="Winged helix-like DNA-binding domain superfamily/Winged helix DNA-binding domain"/>
    <property type="match status" value="1"/>
</dbReference>
<evidence type="ECO:0000313" key="9">
    <source>
        <dbReference type="EMBL" id="PWA93455.1"/>
    </source>
</evidence>
<evidence type="ECO:0000313" key="10">
    <source>
        <dbReference type="Proteomes" id="UP000245207"/>
    </source>
</evidence>
<gene>
    <name evidence="9" type="ORF">CTI12_AA047800</name>
</gene>
<protein>
    <submittedName>
        <fullName evidence="9">NB-ARC domains-containing protein</fullName>
    </submittedName>
</protein>
<name>A0A2U1Q635_ARTAN</name>
<dbReference type="Pfam" id="PF00931">
    <property type="entry name" value="NB-ARC"/>
    <property type="match status" value="1"/>
</dbReference>
<evidence type="ECO:0000256" key="4">
    <source>
        <dbReference type="ARBA" id="ARBA00022821"/>
    </source>
</evidence>
<dbReference type="GO" id="GO:0005524">
    <property type="term" value="F:ATP binding"/>
    <property type="evidence" value="ECO:0007669"/>
    <property type="project" value="UniProtKB-KW"/>
</dbReference>
<keyword evidence="5" id="KW-0067">ATP-binding</keyword>
<reference evidence="9 10" key="1">
    <citation type="journal article" date="2018" name="Mol. Plant">
        <title>The genome of Artemisia annua provides insight into the evolution of Asteraceae family and artemisinin biosynthesis.</title>
        <authorList>
            <person name="Shen Q."/>
            <person name="Zhang L."/>
            <person name="Liao Z."/>
            <person name="Wang S."/>
            <person name="Yan T."/>
            <person name="Shi P."/>
            <person name="Liu M."/>
            <person name="Fu X."/>
            <person name="Pan Q."/>
            <person name="Wang Y."/>
            <person name="Lv Z."/>
            <person name="Lu X."/>
            <person name="Zhang F."/>
            <person name="Jiang W."/>
            <person name="Ma Y."/>
            <person name="Chen M."/>
            <person name="Hao X."/>
            <person name="Li L."/>
            <person name="Tang Y."/>
            <person name="Lv G."/>
            <person name="Zhou Y."/>
            <person name="Sun X."/>
            <person name="Brodelius P.E."/>
            <person name="Rose J.K.C."/>
            <person name="Tang K."/>
        </authorList>
    </citation>
    <scope>NUCLEOTIDE SEQUENCE [LARGE SCALE GENOMIC DNA]</scope>
    <source>
        <strain evidence="10">cv. Huhao1</strain>
        <tissue evidence="9">Leaf</tissue>
    </source>
</reference>
<dbReference type="InterPro" id="IPR050905">
    <property type="entry name" value="Plant_NBS-LRR"/>
</dbReference>
<keyword evidence="3" id="KW-0677">Repeat</keyword>
<dbReference type="InterPro" id="IPR042197">
    <property type="entry name" value="Apaf_helical"/>
</dbReference>
<comment type="similarity">
    <text evidence="1">Belongs to the disease resistance NB-LRR family.</text>
</comment>
<dbReference type="Gene3D" id="1.10.8.430">
    <property type="entry name" value="Helical domain of apoptotic protease-activating factors"/>
    <property type="match status" value="1"/>
</dbReference>
<keyword evidence="5" id="KW-0547">Nucleotide-binding</keyword>
<evidence type="ECO:0000256" key="1">
    <source>
        <dbReference type="ARBA" id="ARBA00008894"/>
    </source>
</evidence>
<dbReference type="SUPFAM" id="SSF52540">
    <property type="entry name" value="P-loop containing nucleoside triphosphate hydrolases"/>
    <property type="match status" value="1"/>
</dbReference>
<comment type="caution">
    <text evidence="9">The sequence shown here is derived from an EMBL/GenBank/DDBJ whole genome shotgun (WGS) entry which is preliminary data.</text>
</comment>
<dbReference type="Gene3D" id="3.40.50.300">
    <property type="entry name" value="P-loop containing nucleotide triphosphate hydrolases"/>
    <property type="match status" value="1"/>
</dbReference>
<feature type="domain" description="NB-ARC" evidence="6">
    <location>
        <begin position="156"/>
        <end position="316"/>
    </location>
</feature>
<dbReference type="InterPro" id="IPR036388">
    <property type="entry name" value="WH-like_DNA-bd_sf"/>
</dbReference>